<dbReference type="Gene3D" id="3.80.10.10">
    <property type="entry name" value="Ribonuclease Inhibitor"/>
    <property type="match status" value="1"/>
</dbReference>
<dbReference type="EMBL" id="CM016555">
    <property type="protein sequence ID" value="TKW21323.1"/>
    <property type="molecule type" value="Genomic_DNA"/>
</dbReference>
<dbReference type="InterPro" id="IPR006566">
    <property type="entry name" value="FBD"/>
</dbReference>
<dbReference type="Proteomes" id="UP000298652">
    <property type="component" value="Chromosome 4"/>
</dbReference>
<dbReference type="InterPro" id="IPR032675">
    <property type="entry name" value="LRR_dom_sf"/>
</dbReference>
<dbReference type="PANTHER" id="PTHR32141">
    <property type="match status" value="1"/>
</dbReference>
<dbReference type="AlphaFoldDB" id="A0A4U6V221"/>
<sequence>MASIPTERMAPGGDNNTSCGMVSVVSHVLEVHHGTGLLAFINRPWLLDHPLPASVFSCAALTSLHLGLWRFLDTAKLPLERDDARFPDLRKLVLSFVHLWDQDLAFLLENSPNLDDLTIIGSQTKVAMAGLTRISMENTPELEGLFMWMMMGPCDDESSRIKIGHAPKLLILGYLYPSTTVPSVQVLALDVQFDVQNEVKMVPSILKCFPNVKMLHVYSQNADEPNGKLNLEFWQQAADIECVQPHVKKFIFQDFWGKRSELAFLKFIAKRAGVLENMVVVAASEHFSSLDDVEAKLIPLTSEKWASEDCQLIVFKSLVCQGRSPAWKFLIPSVLKRRYPFDLWTANAEFNSDANVLHH</sequence>
<accession>A0A4U6V221</accession>
<evidence type="ECO:0000313" key="4">
    <source>
        <dbReference type="Proteomes" id="UP000298652"/>
    </source>
</evidence>
<dbReference type="PANTHER" id="PTHR32141:SF181">
    <property type="entry name" value="F-BOX DOMAIN-CONTAINING PROTEIN"/>
    <property type="match status" value="1"/>
</dbReference>
<evidence type="ECO:0000259" key="1">
    <source>
        <dbReference type="Pfam" id="PF08387"/>
    </source>
</evidence>
<reference evidence="3" key="1">
    <citation type="submission" date="2019-03" db="EMBL/GenBank/DDBJ databases">
        <title>WGS assembly of Setaria viridis.</title>
        <authorList>
            <person name="Huang P."/>
            <person name="Jenkins J."/>
            <person name="Grimwood J."/>
            <person name="Barry K."/>
            <person name="Healey A."/>
            <person name="Mamidi S."/>
            <person name="Sreedasyam A."/>
            <person name="Shu S."/>
            <person name="Feldman M."/>
            <person name="Wu J."/>
            <person name="Yu Y."/>
            <person name="Chen C."/>
            <person name="Johnson J."/>
            <person name="Rokhsar D."/>
            <person name="Baxter I."/>
            <person name="Schmutz J."/>
            <person name="Brutnell T."/>
            <person name="Kellogg E."/>
        </authorList>
    </citation>
    <scope>NUCLEOTIDE SEQUENCE [LARGE SCALE GENOMIC DNA]</scope>
</reference>
<proteinExistence type="predicted"/>
<dbReference type="Gramene" id="TKW21323">
    <property type="protein sequence ID" value="TKW21323"/>
    <property type="gene ID" value="SEVIR_4G166500v2"/>
</dbReference>
<dbReference type="Pfam" id="PF24758">
    <property type="entry name" value="LRR_At5g56370"/>
    <property type="match status" value="1"/>
</dbReference>
<dbReference type="InterPro" id="IPR055302">
    <property type="entry name" value="F-box_dom-containing"/>
</dbReference>
<gene>
    <name evidence="3" type="ORF">SEVIR_4G166500v2</name>
</gene>
<evidence type="ECO:0000313" key="3">
    <source>
        <dbReference type="EMBL" id="TKW21323.1"/>
    </source>
</evidence>
<dbReference type="Pfam" id="PF08387">
    <property type="entry name" value="FBD"/>
    <property type="match status" value="1"/>
</dbReference>
<feature type="domain" description="F-box/LRR-repeat protein 15/At3g58940/PEG3-like LRR" evidence="2">
    <location>
        <begin position="37"/>
        <end position="178"/>
    </location>
</feature>
<keyword evidence="4" id="KW-1185">Reference proteome</keyword>
<feature type="domain" description="FBD" evidence="1">
    <location>
        <begin position="240"/>
        <end position="279"/>
    </location>
</feature>
<dbReference type="InterPro" id="IPR055411">
    <property type="entry name" value="LRR_FXL15/At3g58940/PEG3-like"/>
</dbReference>
<evidence type="ECO:0000259" key="2">
    <source>
        <dbReference type="Pfam" id="PF24758"/>
    </source>
</evidence>
<organism evidence="3 4">
    <name type="scientific">Setaria viridis</name>
    <name type="common">Green bristlegrass</name>
    <name type="synonym">Setaria italica subsp. viridis</name>
    <dbReference type="NCBI Taxonomy" id="4556"/>
    <lineage>
        <taxon>Eukaryota</taxon>
        <taxon>Viridiplantae</taxon>
        <taxon>Streptophyta</taxon>
        <taxon>Embryophyta</taxon>
        <taxon>Tracheophyta</taxon>
        <taxon>Spermatophyta</taxon>
        <taxon>Magnoliopsida</taxon>
        <taxon>Liliopsida</taxon>
        <taxon>Poales</taxon>
        <taxon>Poaceae</taxon>
        <taxon>PACMAD clade</taxon>
        <taxon>Panicoideae</taxon>
        <taxon>Panicodae</taxon>
        <taxon>Paniceae</taxon>
        <taxon>Cenchrinae</taxon>
        <taxon>Setaria</taxon>
    </lineage>
</organism>
<protein>
    <submittedName>
        <fullName evidence="3">Uncharacterized protein</fullName>
    </submittedName>
</protein>
<dbReference type="SUPFAM" id="SSF52047">
    <property type="entry name" value="RNI-like"/>
    <property type="match status" value="1"/>
</dbReference>
<name>A0A4U6V221_SETVI</name>